<dbReference type="InterPro" id="IPR039425">
    <property type="entry name" value="RNA_pol_sigma-70-like"/>
</dbReference>
<dbReference type="AlphaFoldDB" id="A0A9D1JPL9"/>
<dbReference type="NCBIfam" id="TIGR02937">
    <property type="entry name" value="sigma70-ECF"/>
    <property type="match status" value="1"/>
</dbReference>
<sequence length="187" mass="21933">MEDYQIVELYWKRDQQAIRETENKYGHYLTKIALNILADLEDSKESVNDTYLKAWNSMPPHKPGILATYLGKITRQVSIDIFRKRTSKKRQPSQYALCLREAREWNTVFPDPVQEAELHMLAEAISTFLRTLSPQARNTFIGRYYFMDSIREISLYYDMSQSKVKSMLHPQNVIFSKYLSAPVYGSC</sequence>
<comment type="caution">
    <text evidence="7">The sequence shown here is derived from an EMBL/GenBank/DDBJ whole genome shotgun (WGS) entry which is preliminary data.</text>
</comment>
<dbReference type="Proteomes" id="UP000823927">
    <property type="component" value="Unassembled WGS sequence"/>
</dbReference>
<dbReference type="GO" id="GO:0016987">
    <property type="term" value="F:sigma factor activity"/>
    <property type="evidence" value="ECO:0007669"/>
    <property type="project" value="UniProtKB-KW"/>
</dbReference>
<dbReference type="InterPro" id="IPR013324">
    <property type="entry name" value="RNA_pol_sigma_r3/r4-like"/>
</dbReference>
<evidence type="ECO:0000256" key="5">
    <source>
        <dbReference type="ARBA" id="ARBA00023163"/>
    </source>
</evidence>
<evidence type="ECO:0000256" key="2">
    <source>
        <dbReference type="ARBA" id="ARBA00023015"/>
    </source>
</evidence>
<comment type="similarity">
    <text evidence="1">Belongs to the sigma-70 factor family. ECF subfamily.</text>
</comment>
<dbReference type="GO" id="GO:0006352">
    <property type="term" value="P:DNA-templated transcription initiation"/>
    <property type="evidence" value="ECO:0007669"/>
    <property type="project" value="InterPro"/>
</dbReference>
<protein>
    <submittedName>
        <fullName evidence="7">Sigma-70 family RNA polymerase sigma factor</fullName>
    </submittedName>
</protein>
<evidence type="ECO:0000256" key="3">
    <source>
        <dbReference type="ARBA" id="ARBA00023082"/>
    </source>
</evidence>
<evidence type="ECO:0000256" key="1">
    <source>
        <dbReference type="ARBA" id="ARBA00010641"/>
    </source>
</evidence>
<feature type="domain" description="RNA polymerase sigma-70 region 2" evidence="6">
    <location>
        <begin position="24"/>
        <end position="86"/>
    </location>
</feature>
<keyword evidence="4" id="KW-0238">DNA-binding</keyword>
<dbReference type="EMBL" id="DVIT01000007">
    <property type="protein sequence ID" value="HIS46276.1"/>
    <property type="molecule type" value="Genomic_DNA"/>
</dbReference>
<reference evidence="7" key="2">
    <citation type="journal article" date="2021" name="PeerJ">
        <title>Extensive microbial diversity within the chicken gut microbiome revealed by metagenomics and culture.</title>
        <authorList>
            <person name="Gilroy R."/>
            <person name="Ravi A."/>
            <person name="Getino M."/>
            <person name="Pursley I."/>
            <person name="Horton D.L."/>
            <person name="Alikhan N.F."/>
            <person name="Baker D."/>
            <person name="Gharbi K."/>
            <person name="Hall N."/>
            <person name="Watson M."/>
            <person name="Adriaenssens E.M."/>
            <person name="Foster-Nyarko E."/>
            <person name="Jarju S."/>
            <person name="Secka A."/>
            <person name="Antonio M."/>
            <person name="Oren A."/>
            <person name="Chaudhuri R.R."/>
            <person name="La Ragione R."/>
            <person name="Hildebrand F."/>
            <person name="Pallen M.J."/>
        </authorList>
    </citation>
    <scope>NUCLEOTIDE SEQUENCE</scope>
    <source>
        <strain evidence="7">CHK178-757</strain>
    </source>
</reference>
<proteinExistence type="inferred from homology"/>
<dbReference type="InterPro" id="IPR014284">
    <property type="entry name" value="RNA_pol_sigma-70_dom"/>
</dbReference>
<keyword evidence="3" id="KW-0731">Sigma factor</keyword>
<keyword evidence="2" id="KW-0805">Transcription regulation</keyword>
<dbReference type="SUPFAM" id="SSF88946">
    <property type="entry name" value="Sigma2 domain of RNA polymerase sigma factors"/>
    <property type="match status" value="1"/>
</dbReference>
<evidence type="ECO:0000256" key="4">
    <source>
        <dbReference type="ARBA" id="ARBA00023125"/>
    </source>
</evidence>
<dbReference type="InterPro" id="IPR013325">
    <property type="entry name" value="RNA_pol_sigma_r2"/>
</dbReference>
<dbReference type="PANTHER" id="PTHR43133:SF8">
    <property type="entry name" value="RNA POLYMERASE SIGMA FACTOR HI_1459-RELATED"/>
    <property type="match status" value="1"/>
</dbReference>
<gene>
    <name evidence="7" type="ORF">IAB46_01745</name>
</gene>
<name>A0A9D1JPL9_9FIRM</name>
<dbReference type="GO" id="GO:0003677">
    <property type="term" value="F:DNA binding"/>
    <property type="evidence" value="ECO:0007669"/>
    <property type="project" value="UniProtKB-KW"/>
</dbReference>
<dbReference type="Pfam" id="PF04542">
    <property type="entry name" value="Sigma70_r2"/>
    <property type="match status" value="1"/>
</dbReference>
<accession>A0A9D1JPL9</accession>
<dbReference type="PANTHER" id="PTHR43133">
    <property type="entry name" value="RNA POLYMERASE ECF-TYPE SIGMA FACTO"/>
    <property type="match status" value="1"/>
</dbReference>
<evidence type="ECO:0000313" key="8">
    <source>
        <dbReference type="Proteomes" id="UP000823927"/>
    </source>
</evidence>
<keyword evidence="5" id="KW-0804">Transcription</keyword>
<dbReference type="InterPro" id="IPR007627">
    <property type="entry name" value="RNA_pol_sigma70_r2"/>
</dbReference>
<evidence type="ECO:0000259" key="6">
    <source>
        <dbReference type="Pfam" id="PF04542"/>
    </source>
</evidence>
<dbReference type="SUPFAM" id="SSF88659">
    <property type="entry name" value="Sigma3 and sigma4 domains of RNA polymerase sigma factors"/>
    <property type="match status" value="1"/>
</dbReference>
<organism evidence="7 8">
    <name type="scientific">Candidatus Scybalocola faecigallinarum</name>
    <dbReference type="NCBI Taxonomy" id="2840941"/>
    <lineage>
        <taxon>Bacteria</taxon>
        <taxon>Bacillati</taxon>
        <taxon>Bacillota</taxon>
        <taxon>Clostridia</taxon>
        <taxon>Lachnospirales</taxon>
        <taxon>Lachnospiraceae</taxon>
        <taxon>Lachnospiraceae incertae sedis</taxon>
        <taxon>Candidatus Scybalocola (ex Gilroy et al. 2021)</taxon>
    </lineage>
</organism>
<evidence type="ECO:0000313" key="7">
    <source>
        <dbReference type="EMBL" id="HIS46276.1"/>
    </source>
</evidence>
<reference evidence="7" key="1">
    <citation type="submission" date="2020-10" db="EMBL/GenBank/DDBJ databases">
        <authorList>
            <person name="Gilroy R."/>
        </authorList>
    </citation>
    <scope>NUCLEOTIDE SEQUENCE</scope>
    <source>
        <strain evidence="7">CHK178-757</strain>
    </source>
</reference>
<dbReference type="Gene3D" id="1.10.1740.10">
    <property type="match status" value="1"/>
</dbReference>